<proteinExistence type="predicted"/>
<dbReference type="SMART" id="SM00346">
    <property type="entry name" value="HTH_ICLR"/>
    <property type="match status" value="1"/>
</dbReference>
<protein>
    <submittedName>
        <fullName evidence="6">IclR family transcriptional regulator</fullName>
    </submittedName>
</protein>
<dbReference type="InterPro" id="IPR036390">
    <property type="entry name" value="WH_DNA-bd_sf"/>
</dbReference>
<dbReference type="Gene3D" id="1.10.10.10">
    <property type="entry name" value="Winged helix-like DNA-binding domain superfamily/Winged helix DNA-binding domain"/>
    <property type="match status" value="1"/>
</dbReference>
<dbReference type="SUPFAM" id="SSF55781">
    <property type="entry name" value="GAF domain-like"/>
    <property type="match status" value="1"/>
</dbReference>
<dbReference type="Pfam" id="PF01614">
    <property type="entry name" value="IclR_C"/>
    <property type="match status" value="1"/>
</dbReference>
<keyword evidence="1" id="KW-0805">Transcription regulation</keyword>
<evidence type="ECO:0000259" key="4">
    <source>
        <dbReference type="PROSITE" id="PS51077"/>
    </source>
</evidence>
<keyword evidence="2" id="KW-0238">DNA-binding</keyword>
<dbReference type="InterPro" id="IPR029016">
    <property type="entry name" value="GAF-like_dom_sf"/>
</dbReference>
<name>A0A4R6M100_9FIRM</name>
<dbReference type="SUPFAM" id="SSF46785">
    <property type="entry name" value="Winged helix' DNA-binding domain"/>
    <property type="match status" value="1"/>
</dbReference>
<dbReference type="Proteomes" id="UP000295064">
    <property type="component" value="Unassembled WGS sequence"/>
</dbReference>
<dbReference type="EMBL" id="SNWX01000002">
    <property type="protein sequence ID" value="TDO94878.1"/>
    <property type="molecule type" value="Genomic_DNA"/>
</dbReference>
<dbReference type="AlphaFoldDB" id="A0A4R6M100"/>
<keyword evidence="3" id="KW-0804">Transcription</keyword>
<dbReference type="PANTHER" id="PTHR30136">
    <property type="entry name" value="HELIX-TURN-HELIX TRANSCRIPTIONAL REGULATOR, ICLR FAMILY"/>
    <property type="match status" value="1"/>
</dbReference>
<dbReference type="Pfam" id="PF09339">
    <property type="entry name" value="HTH_IclR"/>
    <property type="match status" value="1"/>
</dbReference>
<evidence type="ECO:0000313" key="7">
    <source>
        <dbReference type="Proteomes" id="UP000295064"/>
    </source>
</evidence>
<feature type="domain" description="HTH iclR-type" evidence="4">
    <location>
        <begin position="12"/>
        <end position="74"/>
    </location>
</feature>
<dbReference type="OrthoDB" id="9791752at2"/>
<dbReference type="PROSITE" id="PS51077">
    <property type="entry name" value="HTH_ICLR"/>
    <property type="match status" value="1"/>
</dbReference>
<accession>A0A4R6M100</accession>
<dbReference type="GO" id="GO:0045892">
    <property type="term" value="P:negative regulation of DNA-templated transcription"/>
    <property type="evidence" value="ECO:0007669"/>
    <property type="project" value="TreeGrafter"/>
</dbReference>
<sequence>MISIPNNGKSKESTLERSIKVLEYLAETKENKNMSEIAKDLKIPNGTSHKILKTLEDYQLIERDESTKRYSLGFKLFKLGNNVKYIRDLRDISMQYMRELTRETGETSQLGIIFEENLYFLEIIETPNNKKTRGTVGLSLPLYAPAAGKVLLAFQPEEKRNELLDNIELKAFNLNTITERDQLEAELEDIRNNGYAVDREEVFLGTTCLAVPVYNAEKNVVAALGITGDTERVKNNMDNLVNTIHHEALNISFKLGYQLS</sequence>
<comment type="caution">
    <text evidence="6">The sequence shown here is derived from an EMBL/GenBank/DDBJ whole genome shotgun (WGS) entry which is preliminary data.</text>
</comment>
<dbReference type="InterPro" id="IPR036388">
    <property type="entry name" value="WH-like_DNA-bd_sf"/>
</dbReference>
<dbReference type="GO" id="GO:0003677">
    <property type="term" value="F:DNA binding"/>
    <property type="evidence" value="ECO:0007669"/>
    <property type="project" value="UniProtKB-KW"/>
</dbReference>
<feature type="domain" description="IclR-ED" evidence="5">
    <location>
        <begin position="75"/>
        <end position="257"/>
    </location>
</feature>
<dbReference type="PANTHER" id="PTHR30136:SF35">
    <property type="entry name" value="HTH-TYPE TRANSCRIPTIONAL REGULATOR RV1719"/>
    <property type="match status" value="1"/>
</dbReference>
<dbReference type="InterPro" id="IPR014757">
    <property type="entry name" value="Tscrpt_reg_IclR_C"/>
</dbReference>
<evidence type="ECO:0000256" key="3">
    <source>
        <dbReference type="ARBA" id="ARBA00023163"/>
    </source>
</evidence>
<dbReference type="Gene3D" id="3.30.450.40">
    <property type="match status" value="1"/>
</dbReference>
<evidence type="ECO:0000256" key="1">
    <source>
        <dbReference type="ARBA" id="ARBA00023015"/>
    </source>
</evidence>
<reference evidence="6 7" key="1">
    <citation type="submission" date="2019-03" db="EMBL/GenBank/DDBJ databases">
        <title>Subsurface microbial communities from deep shales in Ohio and West Virginia, USA.</title>
        <authorList>
            <person name="Wrighton K."/>
        </authorList>
    </citation>
    <scope>NUCLEOTIDE SEQUENCE [LARGE SCALE GENOMIC DNA]</scope>
    <source>
        <strain evidence="6 7">MA284_T2</strain>
    </source>
</reference>
<dbReference type="RefSeq" id="WP_133513955.1">
    <property type="nucleotide sequence ID" value="NZ_SNWX01000002.1"/>
</dbReference>
<evidence type="ECO:0000259" key="5">
    <source>
        <dbReference type="PROSITE" id="PS51078"/>
    </source>
</evidence>
<dbReference type="InterPro" id="IPR050707">
    <property type="entry name" value="HTH_MetabolicPath_Reg"/>
</dbReference>
<dbReference type="InterPro" id="IPR005471">
    <property type="entry name" value="Tscrpt_reg_IclR_N"/>
</dbReference>
<gene>
    <name evidence="6" type="ORF">DFR79_102257</name>
</gene>
<evidence type="ECO:0000256" key="2">
    <source>
        <dbReference type="ARBA" id="ARBA00023125"/>
    </source>
</evidence>
<organism evidence="6 7">
    <name type="scientific">Halanaerobium saccharolyticum</name>
    <dbReference type="NCBI Taxonomy" id="43595"/>
    <lineage>
        <taxon>Bacteria</taxon>
        <taxon>Bacillati</taxon>
        <taxon>Bacillota</taxon>
        <taxon>Clostridia</taxon>
        <taxon>Halanaerobiales</taxon>
        <taxon>Halanaerobiaceae</taxon>
        <taxon>Halanaerobium</taxon>
    </lineage>
</organism>
<dbReference type="GO" id="GO:0003700">
    <property type="term" value="F:DNA-binding transcription factor activity"/>
    <property type="evidence" value="ECO:0007669"/>
    <property type="project" value="TreeGrafter"/>
</dbReference>
<dbReference type="PROSITE" id="PS51078">
    <property type="entry name" value="ICLR_ED"/>
    <property type="match status" value="1"/>
</dbReference>
<evidence type="ECO:0000313" key="6">
    <source>
        <dbReference type="EMBL" id="TDO94878.1"/>
    </source>
</evidence>